<gene>
    <name evidence="2" type="ORF">ACFLIM_23605</name>
</gene>
<evidence type="ECO:0000313" key="2">
    <source>
        <dbReference type="EMBL" id="MFG1706184.1"/>
    </source>
</evidence>
<name>A0ABW7AGH3_9ACTN</name>
<keyword evidence="1" id="KW-0812">Transmembrane</keyword>
<sequence length="109" mass="10907">MTAGITATAAGLGVVATEPGAHLHGGVGWVLGGGLAVYFAASTALGVATRAEPRWIWGWAVPSVVAPLAVAAVSGLVQAWAVVALLLAVALWRVVYRPRGGSVQDVVPA</sequence>
<comment type="caution">
    <text evidence="2">The sequence shown here is derived from an EMBL/GenBank/DDBJ whole genome shotgun (WGS) entry which is preliminary data.</text>
</comment>
<accession>A0ABW7AGH3</accession>
<keyword evidence="1" id="KW-0472">Membrane</keyword>
<dbReference type="RefSeq" id="WP_393168803.1">
    <property type="nucleotide sequence ID" value="NZ_JBICRM010000014.1"/>
</dbReference>
<evidence type="ECO:0000256" key="1">
    <source>
        <dbReference type="SAM" id="Phobius"/>
    </source>
</evidence>
<evidence type="ECO:0000313" key="3">
    <source>
        <dbReference type="Proteomes" id="UP001603978"/>
    </source>
</evidence>
<dbReference type="Proteomes" id="UP001603978">
    <property type="component" value="Unassembled WGS sequence"/>
</dbReference>
<dbReference type="EMBL" id="JBICRM010000014">
    <property type="protein sequence ID" value="MFG1706184.1"/>
    <property type="molecule type" value="Genomic_DNA"/>
</dbReference>
<feature type="transmembrane region" description="Helical" evidence="1">
    <location>
        <begin position="26"/>
        <end position="48"/>
    </location>
</feature>
<feature type="transmembrane region" description="Helical" evidence="1">
    <location>
        <begin position="55"/>
        <end position="73"/>
    </location>
</feature>
<organism evidence="2 3">
    <name type="scientific">Nonomuraea marmarensis</name>
    <dbReference type="NCBI Taxonomy" id="3351344"/>
    <lineage>
        <taxon>Bacteria</taxon>
        <taxon>Bacillati</taxon>
        <taxon>Actinomycetota</taxon>
        <taxon>Actinomycetes</taxon>
        <taxon>Streptosporangiales</taxon>
        <taxon>Streptosporangiaceae</taxon>
        <taxon>Nonomuraea</taxon>
    </lineage>
</organism>
<keyword evidence="3" id="KW-1185">Reference proteome</keyword>
<keyword evidence="1" id="KW-1133">Transmembrane helix</keyword>
<feature type="transmembrane region" description="Helical" evidence="1">
    <location>
        <begin position="79"/>
        <end position="96"/>
    </location>
</feature>
<reference evidence="2 3" key="1">
    <citation type="submission" date="2024-10" db="EMBL/GenBank/DDBJ databases">
        <authorList>
            <person name="Topkara A.R."/>
            <person name="Saygin H."/>
        </authorList>
    </citation>
    <scope>NUCLEOTIDE SEQUENCE [LARGE SCALE GENOMIC DNA]</scope>
    <source>
        <strain evidence="2 3">M3C6</strain>
    </source>
</reference>
<proteinExistence type="predicted"/>
<protein>
    <submittedName>
        <fullName evidence="2">Uncharacterized protein</fullName>
    </submittedName>
</protein>